<feature type="domain" description="C2H2-type" evidence="9">
    <location>
        <begin position="414"/>
        <end position="442"/>
    </location>
</feature>
<evidence type="ECO:0000256" key="3">
    <source>
        <dbReference type="ARBA" id="ARBA00022737"/>
    </source>
</evidence>
<dbReference type="PROSITE" id="PS51915">
    <property type="entry name" value="ZAD"/>
    <property type="match status" value="1"/>
</dbReference>
<dbReference type="InterPro" id="IPR036236">
    <property type="entry name" value="Znf_C2H2_sf"/>
</dbReference>
<keyword evidence="5 8" id="KW-0862">Zinc</keyword>
<protein>
    <submittedName>
        <fullName evidence="11">CLUMA_CG017181, isoform A</fullName>
    </submittedName>
</protein>
<feature type="domain" description="C2H2-type" evidence="9">
    <location>
        <begin position="472"/>
        <end position="499"/>
    </location>
</feature>
<dbReference type="PANTHER" id="PTHR24381:SF393">
    <property type="entry name" value="CHROMATIN-LINKED ADAPTOR FOR MSL PROTEINS, ISOFORM B"/>
    <property type="match status" value="1"/>
</dbReference>
<keyword evidence="12" id="KW-1185">Reference proteome</keyword>
<comment type="subcellular location">
    <subcellularLocation>
        <location evidence="1">Nucleus</location>
    </subcellularLocation>
</comment>
<keyword evidence="6" id="KW-0539">Nucleus</keyword>
<keyword evidence="2 8" id="KW-0479">Metal-binding</keyword>
<evidence type="ECO:0000259" key="10">
    <source>
        <dbReference type="PROSITE" id="PS51915"/>
    </source>
</evidence>
<dbReference type="EMBL" id="CVRI01000061">
    <property type="protein sequence ID" value="CRL04067.1"/>
    <property type="molecule type" value="Genomic_DNA"/>
</dbReference>
<proteinExistence type="predicted"/>
<dbReference type="AlphaFoldDB" id="A0A1J1IUZ1"/>
<name>A0A1J1IUZ1_9DIPT</name>
<dbReference type="OrthoDB" id="7755329at2759"/>
<keyword evidence="4 7" id="KW-0863">Zinc-finger</keyword>
<dbReference type="GO" id="GO:0005634">
    <property type="term" value="C:nucleus"/>
    <property type="evidence" value="ECO:0007669"/>
    <property type="project" value="UniProtKB-SubCell"/>
</dbReference>
<dbReference type="Gene3D" id="3.30.160.60">
    <property type="entry name" value="Classic Zinc Finger"/>
    <property type="match status" value="6"/>
</dbReference>
<feature type="binding site" evidence="8">
    <location>
        <position position="171"/>
    </location>
    <ligand>
        <name>Zn(2+)</name>
        <dbReference type="ChEBI" id="CHEBI:29105"/>
    </ligand>
</feature>
<dbReference type="STRING" id="568069.A0A1J1IUZ1"/>
<feature type="binding site" evidence="8">
    <location>
        <position position="168"/>
    </location>
    <ligand>
        <name>Zn(2+)</name>
        <dbReference type="ChEBI" id="CHEBI:29105"/>
    </ligand>
</feature>
<evidence type="ECO:0000256" key="1">
    <source>
        <dbReference type="ARBA" id="ARBA00004123"/>
    </source>
</evidence>
<accession>A0A1J1IUZ1</accession>
<feature type="domain" description="C2H2-type" evidence="9">
    <location>
        <begin position="499"/>
        <end position="527"/>
    </location>
</feature>
<evidence type="ECO:0000313" key="12">
    <source>
        <dbReference type="Proteomes" id="UP000183832"/>
    </source>
</evidence>
<dbReference type="InterPro" id="IPR013087">
    <property type="entry name" value="Znf_C2H2_type"/>
</dbReference>
<evidence type="ECO:0000256" key="5">
    <source>
        <dbReference type="ARBA" id="ARBA00022833"/>
    </source>
</evidence>
<evidence type="ECO:0000259" key="9">
    <source>
        <dbReference type="PROSITE" id="PS50157"/>
    </source>
</evidence>
<dbReference type="Pfam" id="PF00096">
    <property type="entry name" value="zf-C2H2"/>
    <property type="match status" value="1"/>
</dbReference>
<keyword evidence="3" id="KW-0677">Repeat</keyword>
<feature type="binding site" evidence="8">
    <location>
        <position position="129"/>
    </location>
    <ligand>
        <name>Zn(2+)</name>
        <dbReference type="ChEBI" id="CHEBI:29105"/>
    </ligand>
</feature>
<feature type="binding site" evidence="8">
    <location>
        <position position="126"/>
    </location>
    <ligand>
        <name>Zn(2+)</name>
        <dbReference type="ChEBI" id="CHEBI:29105"/>
    </ligand>
</feature>
<sequence>MIADMEASRKTSGKWERQKKYLASLKLPENYKKLLRAREGSRKRRAAYKKRQLENKKTAEIFRMRCRANQKAYRRRKKMHSSASSSTNEWNDNIISNYECGSVAQEFVTVKIEPDDEFNITSCDYCRCCFKMLDVVETKHSADDQSLNTLIEITQLNLQPSHLASKVCDECVRNLKQFNNFRMLTIAKQNKFLEIIQNENLEELKDLHKLTLMNVTHVNLQPVVKLERINIPVISEKYLKLEESDLTITTQEIFSTPLNDQKNKRNPTKIKCPLCETRFLKEHALKRHIFRYHAISCEHCEFKAVDQASIDKHIKSKHIKIFRKNVKPNKCPICKKMLKLDMERHIRKVHQKIKNCFCDLCGFGVFHKFAMRQHMLSQHLPKKLKCNECEYVTAKKKLLKLHYEARHNRKKSTVNCLLCGKFYKNEKVLETHIQRVHERVKNFSCDICDRKFFKNNELKAHKLHNHSSRADFICDACGKAYFSEKLLKVHVQIHEGKSFICDMCGKSFATKPRLQIHVKFTHLRIKNHVCDVCGKCFICPSKLHIHKLEHSGIRFPCFVPGCGSSFTRKDAALFHVRKNHRLTQEEFKTWKENLDEFSASLKSKLQ</sequence>
<reference evidence="11 12" key="1">
    <citation type="submission" date="2015-04" db="EMBL/GenBank/DDBJ databases">
        <authorList>
            <person name="Syromyatnikov M.Y."/>
            <person name="Popov V.N."/>
        </authorList>
    </citation>
    <scope>NUCLEOTIDE SEQUENCE [LARGE SCALE GENOMIC DNA]</scope>
</reference>
<feature type="domain" description="C2H2-type" evidence="9">
    <location>
        <begin position="443"/>
        <end position="471"/>
    </location>
</feature>
<feature type="domain" description="ZAD" evidence="10">
    <location>
        <begin position="124"/>
        <end position="195"/>
    </location>
</feature>
<gene>
    <name evidence="11" type="ORF">CLUMA_CG017181</name>
</gene>
<evidence type="ECO:0000313" key="11">
    <source>
        <dbReference type="EMBL" id="CRL04067.1"/>
    </source>
</evidence>
<dbReference type="GO" id="GO:0000981">
    <property type="term" value="F:DNA-binding transcription factor activity, RNA polymerase II-specific"/>
    <property type="evidence" value="ECO:0007669"/>
    <property type="project" value="TreeGrafter"/>
</dbReference>
<dbReference type="PROSITE" id="PS00028">
    <property type="entry name" value="ZINC_FINGER_C2H2_1"/>
    <property type="match status" value="7"/>
</dbReference>
<dbReference type="Proteomes" id="UP000183832">
    <property type="component" value="Unassembled WGS sequence"/>
</dbReference>
<dbReference type="GO" id="GO:0000977">
    <property type="term" value="F:RNA polymerase II transcription regulatory region sequence-specific DNA binding"/>
    <property type="evidence" value="ECO:0007669"/>
    <property type="project" value="TreeGrafter"/>
</dbReference>
<feature type="domain" description="C2H2-type" evidence="9">
    <location>
        <begin position="555"/>
        <end position="585"/>
    </location>
</feature>
<dbReference type="GO" id="GO:0008270">
    <property type="term" value="F:zinc ion binding"/>
    <property type="evidence" value="ECO:0007669"/>
    <property type="project" value="UniProtKB-UniRule"/>
</dbReference>
<dbReference type="SMART" id="SM00868">
    <property type="entry name" value="zf-AD"/>
    <property type="match status" value="1"/>
</dbReference>
<evidence type="ECO:0000256" key="8">
    <source>
        <dbReference type="PROSITE-ProRule" id="PRU01263"/>
    </source>
</evidence>
<evidence type="ECO:0000256" key="6">
    <source>
        <dbReference type="ARBA" id="ARBA00023242"/>
    </source>
</evidence>
<dbReference type="SUPFAM" id="SSF57667">
    <property type="entry name" value="beta-beta-alpha zinc fingers"/>
    <property type="match status" value="4"/>
</dbReference>
<dbReference type="PROSITE" id="PS50157">
    <property type="entry name" value="ZINC_FINGER_C2H2_2"/>
    <property type="match status" value="6"/>
</dbReference>
<evidence type="ECO:0000256" key="4">
    <source>
        <dbReference type="ARBA" id="ARBA00022771"/>
    </source>
</evidence>
<dbReference type="PANTHER" id="PTHR24381">
    <property type="entry name" value="ZINC FINGER PROTEIN"/>
    <property type="match status" value="1"/>
</dbReference>
<feature type="domain" description="C2H2-type" evidence="9">
    <location>
        <begin position="528"/>
        <end position="555"/>
    </location>
</feature>
<dbReference type="SMART" id="SM00355">
    <property type="entry name" value="ZnF_C2H2"/>
    <property type="match status" value="11"/>
</dbReference>
<evidence type="ECO:0000256" key="2">
    <source>
        <dbReference type="ARBA" id="ARBA00022723"/>
    </source>
</evidence>
<evidence type="ECO:0000256" key="7">
    <source>
        <dbReference type="PROSITE-ProRule" id="PRU00042"/>
    </source>
</evidence>
<organism evidence="11 12">
    <name type="scientific">Clunio marinus</name>
    <dbReference type="NCBI Taxonomy" id="568069"/>
    <lineage>
        <taxon>Eukaryota</taxon>
        <taxon>Metazoa</taxon>
        <taxon>Ecdysozoa</taxon>
        <taxon>Arthropoda</taxon>
        <taxon>Hexapoda</taxon>
        <taxon>Insecta</taxon>
        <taxon>Pterygota</taxon>
        <taxon>Neoptera</taxon>
        <taxon>Endopterygota</taxon>
        <taxon>Diptera</taxon>
        <taxon>Nematocera</taxon>
        <taxon>Chironomoidea</taxon>
        <taxon>Chironomidae</taxon>
        <taxon>Clunio</taxon>
    </lineage>
</organism>
<dbReference type="InterPro" id="IPR012934">
    <property type="entry name" value="Znf_AD"/>
</dbReference>